<dbReference type="SUPFAM" id="SSF47095">
    <property type="entry name" value="HMG-box"/>
    <property type="match status" value="1"/>
</dbReference>
<comment type="caution">
    <text evidence="4">The sequence shown here is derived from an EMBL/GenBank/DDBJ whole genome shotgun (WGS) entry which is preliminary data.</text>
</comment>
<dbReference type="AlphaFoldDB" id="A0AAE0G6A7"/>
<dbReference type="Pfam" id="PF09011">
    <property type="entry name" value="HMG_box_2"/>
    <property type="match status" value="1"/>
</dbReference>
<dbReference type="EMBL" id="LGRX02009050">
    <property type="protein sequence ID" value="KAK3272308.1"/>
    <property type="molecule type" value="Genomic_DNA"/>
</dbReference>
<dbReference type="GO" id="GO:0005634">
    <property type="term" value="C:nucleus"/>
    <property type="evidence" value="ECO:0007669"/>
    <property type="project" value="UniProtKB-UniRule"/>
</dbReference>
<evidence type="ECO:0000313" key="5">
    <source>
        <dbReference type="Proteomes" id="UP001190700"/>
    </source>
</evidence>
<keyword evidence="1" id="KW-0539">Nucleus</keyword>
<feature type="domain" description="HMG box" evidence="3">
    <location>
        <begin position="187"/>
        <end position="243"/>
    </location>
</feature>
<dbReference type="GO" id="GO:0003677">
    <property type="term" value="F:DNA binding"/>
    <property type="evidence" value="ECO:0007669"/>
    <property type="project" value="UniProtKB-UniRule"/>
</dbReference>
<dbReference type="InterPro" id="IPR009071">
    <property type="entry name" value="HMG_box_dom"/>
</dbReference>
<sequence>MHKSVLFIRGRHTKDDGIYSHVIQMPWLRLQFRLYVGTPAQVPNLSWNSTDFRAFTQNLPVSTTPSHLMAVHTEHDDWATLHDKLKQTFNLTEGSSLTLISVPPADGAIVTSMDILHTMDKEDVIYVIPQPSRKVDLSLLPAMSQPYQTAVGHMQQALVVASPMPEGHAGTSTGKKKRKQGSDSSRKARKVSAYSLFKLDFWKLHQAEQDTSTQTFSEISKACGAKWKELDAESRAKYEAQAQAAGEAGTPVAQRGPLVPEDELTGGGEESRNKGELGTNPTLTEICQVGM</sequence>
<dbReference type="Gene3D" id="1.10.30.10">
    <property type="entry name" value="High mobility group box domain"/>
    <property type="match status" value="1"/>
</dbReference>
<organism evidence="4 5">
    <name type="scientific">Cymbomonas tetramitiformis</name>
    <dbReference type="NCBI Taxonomy" id="36881"/>
    <lineage>
        <taxon>Eukaryota</taxon>
        <taxon>Viridiplantae</taxon>
        <taxon>Chlorophyta</taxon>
        <taxon>Pyramimonadophyceae</taxon>
        <taxon>Pyramimonadales</taxon>
        <taxon>Pyramimonadaceae</taxon>
        <taxon>Cymbomonas</taxon>
    </lineage>
</organism>
<feature type="DNA-binding region" description="HMG box" evidence="1">
    <location>
        <begin position="187"/>
        <end position="243"/>
    </location>
</feature>
<gene>
    <name evidence="4" type="ORF">CYMTET_19390</name>
</gene>
<feature type="region of interest" description="Disordered" evidence="2">
    <location>
        <begin position="241"/>
        <end position="283"/>
    </location>
</feature>
<dbReference type="InterPro" id="IPR036910">
    <property type="entry name" value="HMG_box_dom_sf"/>
</dbReference>
<accession>A0AAE0G6A7</accession>
<protein>
    <recommendedName>
        <fullName evidence="3">HMG box domain-containing protein</fullName>
    </recommendedName>
</protein>
<name>A0AAE0G6A7_9CHLO</name>
<dbReference type="PROSITE" id="PS50118">
    <property type="entry name" value="HMG_BOX_2"/>
    <property type="match status" value="1"/>
</dbReference>
<evidence type="ECO:0000256" key="1">
    <source>
        <dbReference type="PROSITE-ProRule" id="PRU00267"/>
    </source>
</evidence>
<dbReference type="SMART" id="SM00398">
    <property type="entry name" value="HMG"/>
    <property type="match status" value="1"/>
</dbReference>
<evidence type="ECO:0000259" key="3">
    <source>
        <dbReference type="PROSITE" id="PS50118"/>
    </source>
</evidence>
<reference evidence="4 5" key="1">
    <citation type="journal article" date="2015" name="Genome Biol. Evol.">
        <title>Comparative Genomics of a Bacterivorous Green Alga Reveals Evolutionary Causalities and Consequences of Phago-Mixotrophic Mode of Nutrition.</title>
        <authorList>
            <person name="Burns J.A."/>
            <person name="Paasch A."/>
            <person name="Narechania A."/>
            <person name="Kim E."/>
        </authorList>
    </citation>
    <scope>NUCLEOTIDE SEQUENCE [LARGE SCALE GENOMIC DNA]</scope>
    <source>
        <strain evidence="4 5">PLY_AMNH</strain>
    </source>
</reference>
<evidence type="ECO:0000256" key="2">
    <source>
        <dbReference type="SAM" id="MobiDB-lite"/>
    </source>
</evidence>
<evidence type="ECO:0000313" key="4">
    <source>
        <dbReference type="EMBL" id="KAK3272308.1"/>
    </source>
</evidence>
<dbReference type="CDD" id="cd00084">
    <property type="entry name" value="HMG-box_SF"/>
    <property type="match status" value="1"/>
</dbReference>
<dbReference type="Proteomes" id="UP001190700">
    <property type="component" value="Unassembled WGS sequence"/>
</dbReference>
<feature type="region of interest" description="Disordered" evidence="2">
    <location>
        <begin position="164"/>
        <end position="187"/>
    </location>
</feature>
<proteinExistence type="predicted"/>
<keyword evidence="5" id="KW-1185">Reference proteome</keyword>
<keyword evidence="1" id="KW-0238">DNA-binding</keyword>